<organism evidence="2 3">
    <name type="scientific">Enterovirga aerilata</name>
    <dbReference type="NCBI Taxonomy" id="2730920"/>
    <lineage>
        <taxon>Bacteria</taxon>
        <taxon>Pseudomonadati</taxon>
        <taxon>Pseudomonadota</taxon>
        <taxon>Alphaproteobacteria</taxon>
        <taxon>Hyphomicrobiales</taxon>
        <taxon>Methylobacteriaceae</taxon>
        <taxon>Enterovirga</taxon>
    </lineage>
</organism>
<dbReference type="Proteomes" id="UP000564885">
    <property type="component" value="Unassembled WGS sequence"/>
</dbReference>
<sequence>MRAQSRMLPDGRRLHLQDGPIDLVVEAVGEPDAIRVAYAAAAGRFGPILDELCAELTELRAPFRPGRLFASPIARRMQAAIAPYGPECFITPMAAVAGAVAQEIVDVMVAASPLARASVNNGGDIALHLAPGERVRVGLVDRPDRPSLFGSATILAGHPVRGIATSGWRGRSFSLGIADAVTVLADTAAAADAAATVVANAVDLPGHPAVSRVPACDVQCDSDLGERPVTRDVGPLAEAEIDEALSRGLVCAERLVARGLIRAAALHLQGETRVAGAYPPPCGEGRVAPQARTGVGVETNVSRPSHPTLFHPHPARAGARVRPPRKGEGRRELVP</sequence>
<evidence type="ECO:0000313" key="2">
    <source>
        <dbReference type="EMBL" id="NNM72191.1"/>
    </source>
</evidence>
<reference evidence="2 3" key="1">
    <citation type="submission" date="2020-04" db="EMBL/GenBank/DDBJ databases">
        <title>Enterovirga sp. isolate from soil.</title>
        <authorList>
            <person name="Chea S."/>
            <person name="Kim D.-U."/>
        </authorList>
    </citation>
    <scope>NUCLEOTIDE SEQUENCE [LARGE SCALE GENOMIC DNA]</scope>
    <source>
        <strain evidence="2 3">DB1703</strain>
    </source>
</reference>
<protein>
    <submittedName>
        <fullName evidence="2">UPF0280 family protein</fullName>
    </submittedName>
</protein>
<feature type="region of interest" description="Disordered" evidence="1">
    <location>
        <begin position="302"/>
        <end position="335"/>
    </location>
</feature>
<dbReference type="RefSeq" id="WP_171217685.1">
    <property type="nucleotide sequence ID" value="NZ_JABEPP010000002.1"/>
</dbReference>
<dbReference type="Gene3D" id="3.10.520.10">
    <property type="entry name" value="ApbE-like domains"/>
    <property type="match status" value="1"/>
</dbReference>
<comment type="caution">
    <text evidence="2">The sequence shown here is derived from an EMBL/GenBank/DDBJ whole genome shotgun (WGS) entry which is preliminary data.</text>
</comment>
<dbReference type="NCBIfam" id="NF003322">
    <property type="entry name" value="PRK04334.1-2"/>
    <property type="match status" value="1"/>
</dbReference>
<gene>
    <name evidence="2" type="ORF">HJG44_07255</name>
</gene>
<dbReference type="EMBL" id="JABEPP010000002">
    <property type="protein sequence ID" value="NNM72191.1"/>
    <property type="molecule type" value="Genomic_DNA"/>
</dbReference>
<keyword evidence="3" id="KW-1185">Reference proteome</keyword>
<proteinExistence type="predicted"/>
<feature type="compositionally biased region" description="Basic and acidic residues" evidence="1">
    <location>
        <begin position="325"/>
        <end position="335"/>
    </location>
</feature>
<dbReference type="SUPFAM" id="SSF143631">
    <property type="entry name" value="ApbE-like"/>
    <property type="match status" value="1"/>
</dbReference>
<dbReference type="InterPro" id="IPR003374">
    <property type="entry name" value="ApbE-like_sf"/>
</dbReference>
<name>A0A849I4D0_9HYPH</name>
<dbReference type="AlphaFoldDB" id="A0A849I4D0"/>
<accession>A0A849I4D0</accession>
<evidence type="ECO:0000256" key="1">
    <source>
        <dbReference type="SAM" id="MobiDB-lite"/>
    </source>
</evidence>
<evidence type="ECO:0000313" key="3">
    <source>
        <dbReference type="Proteomes" id="UP000564885"/>
    </source>
</evidence>